<dbReference type="InterPro" id="IPR048254">
    <property type="entry name" value="CDP_ALCOHOL_P_TRANSF_CS"/>
</dbReference>
<dbReference type="PANTHER" id="PTHR14269">
    <property type="entry name" value="CDP-DIACYLGLYCEROL--GLYCEROL-3-PHOSPHATE 3-PHOSPHATIDYLTRANSFERASE-RELATED"/>
    <property type="match status" value="1"/>
</dbReference>
<keyword evidence="3" id="KW-0444">Lipid biosynthesis</keyword>
<evidence type="ECO:0000256" key="7">
    <source>
        <dbReference type="ARBA" id="ARBA00023098"/>
    </source>
</evidence>
<dbReference type="InterPro" id="IPR004570">
    <property type="entry name" value="Phosphatidylglycerol_P_synth"/>
</dbReference>
<dbReference type="InterPro" id="IPR043130">
    <property type="entry name" value="CDP-OH_PTrfase_TM_dom"/>
</dbReference>
<dbReference type="PIRSF" id="PIRSF000847">
    <property type="entry name" value="Phos_ph_gly_syn"/>
    <property type="match status" value="1"/>
</dbReference>
<evidence type="ECO:0000256" key="1">
    <source>
        <dbReference type="ARBA" id="ARBA00004141"/>
    </source>
</evidence>
<comment type="caution">
    <text evidence="13">The sequence shown here is derived from an EMBL/GenBank/DDBJ whole genome shotgun (WGS) entry which is preliminary data.</text>
</comment>
<feature type="transmembrane region" description="Helical" evidence="12">
    <location>
        <begin position="184"/>
        <end position="206"/>
    </location>
</feature>
<dbReference type="PROSITE" id="PS00379">
    <property type="entry name" value="CDP_ALCOHOL_P_TRANSF"/>
    <property type="match status" value="1"/>
</dbReference>
<proteinExistence type="inferred from homology"/>
<feature type="transmembrane region" description="Helical" evidence="12">
    <location>
        <begin position="40"/>
        <end position="57"/>
    </location>
</feature>
<keyword evidence="6 12" id="KW-1133">Transmembrane helix</keyword>
<keyword evidence="4 13" id="KW-0808">Transferase</keyword>
<comment type="subcellular location">
    <subcellularLocation>
        <location evidence="1">Membrane</location>
        <topology evidence="1">Multi-pass membrane protein</topology>
    </subcellularLocation>
</comment>
<dbReference type="Pfam" id="PF01066">
    <property type="entry name" value="CDP-OH_P_transf"/>
    <property type="match status" value="1"/>
</dbReference>
<keyword evidence="9" id="KW-0594">Phospholipid biosynthesis</keyword>
<dbReference type="EC" id="2.7.8.5" evidence="13"/>
<keyword evidence="5 12" id="KW-0812">Transmembrane</keyword>
<dbReference type="Gene3D" id="1.20.120.1760">
    <property type="match status" value="1"/>
</dbReference>
<evidence type="ECO:0000256" key="12">
    <source>
        <dbReference type="SAM" id="Phobius"/>
    </source>
</evidence>
<feature type="region of interest" description="Disordered" evidence="11">
    <location>
        <begin position="1"/>
        <end position="33"/>
    </location>
</feature>
<keyword evidence="10" id="KW-1208">Phospholipid metabolism</keyword>
<feature type="transmembrane region" description="Helical" evidence="12">
    <location>
        <begin position="106"/>
        <end position="130"/>
    </location>
</feature>
<evidence type="ECO:0000256" key="3">
    <source>
        <dbReference type="ARBA" id="ARBA00022516"/>
    </source>
</evidence>
<protein>
    <submittedName>
        <fullName evidence="13">CDP-diacylglycerol--glycerol-3-phosphate 3-phosphatidyltransferase</fullName>
        <ecNumber evidence="13">2.7.8.5</ecNumber>
    </submittedName>
</protein>
<dbReference type="NCBIfam" id="TIGR00560">
    <property type="entry name" value="pgsA"/>
    <property type="match status" value="1"/>
</dbReference>
<sequence>MNTESEEIKQTTAPVGEPAAVETSGTGSPKKRGLNLPNQLTMFRMLLVPLMVAAFSFDHWLSWWNYLAAGIFFVADMTDIVDGYIARKYHLITNFGKLMDPIADKLLFCSAFVMMTWNGMLNPILCIIFVGREIIVSGFRLVTANSGKVIAANWLGKLKSTLQVIAILWTLLGNPIFSRWNFAFDFGVMCTAAVFTIWSAIDYIIANKNAVNWD</sequence>
<evidence type="ECO:0000256" key="10">
    <source>
        <dbReference type="ARBA" id="ARBA00023264"/>
    </source>
</evidence>
<dbReference type="InterPro" id="IPR000462">
    <property type="entry name" value="CDP-OH_P_trans"/>
</dbReference>
<evidence type="ECO:0000256" key="2">
    <source>
        <dbReference type="ARBA" id="ARBA00010441"/>
    </source>
</evidence>
<keyword evidence="8 12" id="KW-0472">Membrane</keyword>
<keyword evidence="7" id="KW-0443">Lipid metabolism</keyword>
<gene>
    <name evidence="13" type="primary">pgsA_10</name>
    <name evidence="13" type="ORF">SDC9_60482</name>
</gene>
<evidence type="ECO:0000313" key="13">
    <source>
        <dbReference type="EMBL" id="MPM14122.1"/>
    </source>
</evidence>
<evidence type="ECO:0000256" key="4">
    <source>
        <dbReference type="ARBA" id="ARBA00022679"/>
    </source>
</evidence>
<comment type="similarity">
    <text evidence="2">Belongs to the CDP-alcohol phosphatidyltransferase class-I family.</text>
</comment>
<dbReference type="GO" id="GO:0016020">
    <property type="term" value="C:membrane"/>
    <property type="evidence" value="ECO:0007669"/>
    <property type="project" value="UniProtKB-SubCell"/>
</dbReference>
<evidence type="ECO:0000256" key="9">
    <source>
        <dbReference type="ARBA" id="ARBA00023209"/>
    </source>
</evidence>
<dbReference type="GO" id="GO:0046474">
    <property type="term" value="P:glycerophospholipid biosynthetic process"/>
    <property type="evidence" value="ECO:0007669"/>
    <property type="project" value="TreeGrafter"/>
</dbReference>
<evidence type="ECO:0000256" key="8">
    <source>
        <dbReference type="ARBA" id="ARBA00023136"/>
    </source>
</evidence>
<feature type="transmembrane region" description="Helical" evidence="12">
    <location>
        <begin position="150"/>
        <end position="172"/>
    </location>
</feature>
<name>A0A644XD61_9ZZZZ</name>
<dbReference type="AlphaFoldDB" id="A0A644XD61"/>
<evidence type="ECO:0000256" key="5">
    <source>
        <dbReference type="ARBA" id="ARBA00022692"/>
    </source>
</evidence>
<dbReference type="PANTHER" id="PTHR14269:SF62">
    <property type="entry name" value="CDP-DIACYLGLYCEROL--GLYCEROL-3-PHOSPHATE 3-PHOSPHATIDYLTRANSFERASE 1, CHLOROPLASTIC"/>
    <property type="match status" value="1"/>
</dbReference>
<dbReference type="EMBL" id="VSSQ01002228">
    <property type="protein sequence ID" value="MPM14122.1"/>
    <property type="molecule type" value="Genomic_DNA"/>
</dbReference>
<accession>A0A644XD61</accession>
<evidence type="ECO:0000256" key="11">
    <source>
        <dbReference type="SAM" id="MobiDB-lite"/>
    </source>
</evidence>
<organism evidence="13">
    <name type="scientific">bioreactor metagenome</name>
    <dbReference type="NCBI Taxonomy" id="1076179"/>
    <lineage>
        <taxon>unclassified sequences</taxon>
        <taxon>metagenomes</taxon>
        <taxon>ecological metagenomes</taxon>
    </lineage>
</organism>
<evidence type="ECO:0000256" key="6">
    <source>
        <dbReference type="ARBA" id="ARBA00022989"/>
    </source>
</evidence>
<reference evidence="13" key="1">
    <citation type="submission" date="2019-08" db="EMBL/GenBank/DDBJ databases">
        <authorList>
            <person name="Kucharzyk K."/>
            <person name="Murdoch R.W."/>
            <person name="Higgins S."/>
            <person name="Loffler F."/>
        </authorList>
    </citation>
    <scope>NUCLEOTIDE SEQUENCE</scope>
</reference>
<dbReference type="GO" id="GO:0008444">
    <property type="term" value="F:CDP-diacylglycerol-glycerol-3-phosphate 3-phosphatidyltransferase activity"/>
    <property type="evidence" value="ECO:0007669"/>
    <property type="project" value="UniProtKB-EC"/>
</dbReference>
<dbReference type="InterPro" id="IPR050324">
    <property type="entry name" value="CDP-alcohol_PTase-I"/>
</dbReference>